<organism evidence="10 11">
    <name type="scientific">Candidatus Microsaccharimonas sossegonensis</name>
    <dbReference type="NCBI Taxonomy" id="2506948"/>
    <lineage>
        <taxon>Bacteria</taxon>
        <taxon>Candidatus Saccharimonadota</taxon>
        <taxon>Candidatus Saccharimonadia</taxon>
        <taxon>Candidatus Saccharimonadales</taxon>
        <taxon>Candidatus Saccharimonadaceae</taxon>
        <taxon>Candidatus Microsaccharimonas</taxon>
    </lineage>
</organism>
<dbReference type="Pfam" id="PF02578">
    <property type="entry name" value="Cu-oxidase_4"/>
    <property type="match status" value="1"/>
</dbReference>
<dbReference type="EMBL" id="SCKX01000001">
    <property type="protein sequence ID" value="RWZ78867.1"/>
    <property type="molecule type" value="Genomic_DNA"/>
</dbReference>
<sequence length="222" mass="25254">MDPIVAISTVADGSMYNRNNPLDSDVIKNRQTFFKKFGITLDQATPLKVAYNTENFCRYTDVTTPITFHAMHANFVPPYDGIVTTKTGHALYLPLADCVGATFYDPIHHVLGLAHLGRHSLEQQGGRKFVEYLHLHFHCDPNTLKVWLGPAPGKDVYPIWKLEHKGMKEVTFEQLYAAGILQENIFDNPAETDKDQRYYSYSEFLKGNRAVDGDHVMITMMR</sequence>
<dbReference type="SUPFAM" id="SSF64438">
    <property type="entry name" value="CNF1/YfiH-like putative cysteine hydrolases"/>
    <property type="match status" value="1"/>
</dbReference>
<evidence type="ECO:0000256" key="1">
    <source>
        <dbReference type="ARBA" id="ARBA00000553"/>
    </source>
</evidence>
<evidence type="ECO:0000256" key="9">
    <source>
        <dbReference type="ARBA" id="ARBA00049893"/>
    </source>
</evidence>
<comment type="similarity">
    <text evidence="2">Belongs to the purine nucleoside phosphorylase YfiH/LACC1 family.</text>
</comment>
<comment type="catalytic activity">
    <reaction evidence="8">
        <text>adenosine + phosphate = alpha-D-ribose 1-phosphate + adenine</text>
        <dbReference type="Rhea" id="RHEA:27642"/>
        <dbReference type="ChEBI" id="CHEBI:16335"/>
        <dbReference type="ChEBI" id="CHEBI:16708"/>
        <dbReference type="ChEBI" id="CHEBI:43474"/>
        <dbReference type="ChEBI" id="CHEBI:57720"/>
        <dbReference type="EC" id="2.4.2.1"/>
    </reaction>
    <physiologicalReaction direction="left-to-right" evidence="8">
        <dbReference type="Rhea" id="RHEA:27643"/>
    </physiologicalReaction>
</comment>
<reference evidence="10" key="1">
    <citation type="submission" date="2019-01" db="EMBL/GenBank/DDBJ databases">
        <title>Genomic signatures and co-occurrence patterns of the ultra-small Saccharimodia (Patescibacteria phylum) suggest a symbiotic lifestyle.</title>
        <authorList>
            <person name="Lemos L."/>
            <person name="Medeiros J."/>
            <person name="Andreote F."/>
            <person name="Fernandes G."/>
            <person name="Varani A."/>
            <person name="Oliveira G."/>
            <person name="Pylro V."/>
        </authorList>
    </citation>
    <scope>NUCLEOTIDE SEQUENCE [LARGE SCALE GENOMIC DNA]</scope>
    <source>
        <strain evidence="10">AMD02</strain>
    </source>
</reference>
<evidence type="ECO:0000256" key="3">
    <source>
        <dbReference type="ARBA" id="ARBA00022679"/>
    </source>
</evidence>
<dbReference type="Proteomes" id="UP000289257">
    <property type="component" value="Unassembled WGS sequence"/>
</dbReference>
<dbReference type="PANTHER" id="PTHR30616:SF2">
    <property type="entry name" value="PURINE NUCLEOSIDE PHOSPHORYLASE LACC1"/>
    <property type="match status" value="1"/>
</dbReference>
<dbReference type="InterPro" id="IPR038371">
    <property type="entry name" value="Cu_polyphenol_OxRdtase_sf"/>
</dbReference>
<dbReference type="GO" id="GO:0017061">
    <property type="term" value="F:S-methyl-5-thioadenosine phosphorylase activity"/>
    <property type="evidence" value="ECO:0007669"/>
    <property type="project" value="UniProtKB-EC"/>
</dbReference>
<keyword evidence="3" id="KW-0808">Transferase</keyword>
<evidence type="ECO:0000256" key="2">
    <source>
        <dbReference type="ARBA" id="ARBA00007353"/>
    </source>
</evidence>
<keyword evidence="5" id="KW-0378">Hydrolase</keyword>
<evidence type="ECO:0000256" key="4">
    <source>
        <dbReference type="ARBA" id="ARBA00022723"/>
    </source>
</evidence>
<evidence type="ECO:0000313" key="10">
    <source>
        <dbReference type="EMBL" id="RWZ78867.1"/>
    </source>
</evidence>
<evidence type="ECO:0000256" key="6">
    <source>
        <dbReference type="ARBA" id="ARBA00022833"/>
    </source>
</evidence>
<dbReference type="GO" id="GO:0016787">
    <property type="term" value="F:hydrolase activity"/>
    <property type="evidence" value="ECO:0007669"/>
    <property type="project" value="UniProtKB-KW"/>
</dbReference>
<dbReference type="GO" id="GO:0005507">
    <property type="term" value="F:copper ion binding"/>
    <property type="evidence" value="ECO:0007669"/>
    <property type="project" value="TreeGrafter"/>
</dbReference>
<accession>A0A4V1J7J1</accession>
<dbReference type="InterPro" id="IPR003730">
    <property type="entry name" value="Cu_polyphenol_OxRdtase"/>
</dbReference>
<comment type="caution">
    <text evidence="10">The sequence shown here is derived from an EMBL/GenBank/DDBJ whole genome shotgun (WGS) entry which is preliminary data.</text>
</comment>
<name>A0A4V1J7J1_9BACT</name>
<keyword evidence="11" id="KW-1185">Reference proteome</keyword>
<dbReference type="Gene3D" id="3.60.140.10">
    <property type="entry name" value="CNF1/YfiH-like putative cysteine hydrolases"/>
    <property type="match status" value="1"/>
</dbReference>
<proteinExistence type="inferred from homology"/>
<evidence type="ECO:0000313" key="11">
    <source>
        <dbReference type="Proteomes" id="UP000289257"/>
    </source>
</evidence>
<dbReference type="PANTHER" id="PTHR30616">
    <property type="entry name" value="UNCHARACTERIZED PROTEIN YFIH"/>
    <property type="match status" value="1"/>
</dbReference>
<protein>
    <submittedName>
        <fullName evidence="10">Laccase domain-containing protein</fullName>
    </submittedName>
</protein>
<dbReference type="AlphaFoldDB" id="A0A4V1J7J1"/>
<comment type="catalytic activity">
    <reaction evidence="1">
        <text>inosine + phosphate = alpha-D-ribose 1-phosphate + hypoxanthine</text>
        <dbReference type="Rhea" id="RHEA:27646"/>
        <dbReference type="ChEBI" id="CHEBI:17368"/>
        <dbReference type="ChEBI" id="CHEBI:17596"/>
        <dbReference type="ChEBI" id="CHEBI:43474"/>
        <dbReference type="ChEBI" id="CHEBI:57720"/>
        <dbReference type="EC" id="2.4.2.1"/>
    </reaction>
    <physiologicalReaction direction="left-to-right" evidence="1">
        <dbReference type="Rhea" id="RHEA:27647"/>
    </physiologicalReaction>
</comment>
<dbReference type="InterPro" id="IPR011324">
    <property type="entry name" value="Cytotoxic_necrot_fac-like_cat"/>
</dbReference>
<comment type="catalytic activity">
    <reaction evidence="9">
        <text>S-methyl-5'-thioadenosine + phosphate = 5-(methylsulfanyl)-alpha-D-ribose 1-phosphate + adenine</text>
        <dbReference type="Rhea" id="RHEA:11852"/>
        <dbReference type="ChEBI" id="CHEBI:16708"/>
        <dbReference type="ChEBI" id="CHEBI:17509"/>
        <dbReference type="ChEBI" id="CHEBI:43474"/>
        <dbReference type="ChEBI" id="CHEBI:58533"/>
        <dbReference type="EC" id="2.4.2.28"/>
    </reaction>
    <physiologicalReaction direction="left-to-right" evidence="9">
        <dbReference type="Rhea" id="RHEA:11853"/>
    </physiologicalReaction>
</comment>
<evidence type="ECO:0000256" key="8">
    <source>
        <dbReference type="ARBA" id="ARBA00048968"/>
    </source>
</evidence>
<keyword evidence="6" id="KW-0862">Zinc</keyword>
<evidence type="ECO:0000256" key="7">
    <source>
        <dbReference type="ARBA" id="ARBA00047989"/>
    </source>
</evidence>
<gene>
    <name evidence="10" type="ORF">EOT05_03930</name>
</gene>
<keyword evidence="4" id="KW-0479">Metal-binding</keyword>
<evidence type="ECO:0000256" key="5">
    <source>
        <dbReference type="ARBA" id="ARBA00022801"/>
    </source>
</evidence>
<comment type="catalytic activity">
    <reaction evidence="7">
        <text>adenosine + H2O + H(+) = inosine + NH4(+)</text>
        <dbReference type="Rhea" id="RHEA:24408"/>
        <dbReference type="ChEBI" id="CHEBI:15377"/>
        <dbReference type="ChEBI" id="CHEBI:15378"/>
        <dbReference type="ChEBI" id="CHEBI:16335"/>
        <dbReference type="ChEBI" id="CHEBI:17596"/>
        <dbReference type="ChEBI" id="CHEBI:28938"/>
        <dbReference type="EC" id="3.5.4.4"/>
    </reaction>
    <physiologicalReaction direction="left-to-right" evidence="7">
        <dbReference type="Rhea" id="RHEA:24409"/>
    </physiologicalReaction>
</comment>